<feature type="region of interest" description="Disordered" evidence="8">
    <location>
        <begin position="1"/>
        <end position="131"/>
    </location>
</feature>
<feature type="domain" description="USP" evidence="9">
    <location>
        <begin position="133"/>
        <end position="242"/>
    </location>
</feature>
<keyword evidence="6" id="KW-0378">Hydrolase</keyword>
<evidence type="ECO:0000256" key="4">
    <source>
        <dbReference type="ARBA" id="ARBA00022670"/>
    </source>
</evidence>
<keyword evidence="7" id="KW-0788">Thiol protease</keyword>
<dbReference type="Pfam" id="PF00443">
    <property type="entry name" value="UCH"/>
    <property type="match status" value="1"/>
</dbReference>
<comment type="similarity">
    <text evidence="2">Belongs to the peptidase C19 family.</text>
</comment>
<evidence type="ECO:0000256" key="7">
    <source>
        <dbReference type="ARBA" id="ARBA00022807"/>
    </source>
</evidence>
<evidence type="ECO:0000259" key="9">
    <source>
        <dbReference type="PROSITE" id="PS50235"/>
    </source>
</evidence>
<feature type="compositionally biased region" description="Polar residues" evidence="8">
    <location>
        <begin position="44"/>
        <end position="54"/>
    </location>
</feature>
<evidence type="ECO:0000256" key="2">
    <source>
        <dbReference type="ARBA" id="ARBA00009085"/>
    </source>
</evidence>
<name>A0A2P7ZAK8_9PEZI</name>
<protein>
    <recommendedName>
        <fullName evidence="3">ubiquitinyl hydrolase 1</fullName>
        <ecNumber evidence="3">3.4.19.12</ecNumber>
    </recommendedName>
</protein>
<gene>
    <name evidence="10" type="ORF">B9Z65_2392</name>
</gene>
<dbReference type="GO" id="GO:0006508">
    <property type="term" value="P:proteolysis"/>
    <property type="evidence" value="ECO:0007669"/>
    <property type="project" value="UniProtKB-KW"/>
</dbReference>
<dbReference type="InterPro" id="IPR050164">
    <property type="entry name" value="Peptidase_C19"/>
</dbReference>
<evidence type="ECO:0000313" key="10">
    <source>
        <dbReference type="EMBL" id="PSK45252.1"/>
    </source>
</evidence>
<dbReference type="SUPFAM" id="SSF54001">
    <property type="entry name" value="Cysteine proteinases"/>
    <property type="match status" value="1"/>
</dbReference>
<comment type="catalytic activity">
    <reaction evidence="1">
        <text>Thiol-dependent hydrolysis of ester, thioester, amide, peptide and isopeptide bonds formed by the C-terminal Gly of ubiquitin (a 76-residue protein attached to proteins as an intracellular targeting signal).</text>
        <dbReference type="EC" id="3.4.19.12"/>
    </reaction>
</comment>
<accession>A0A2P7ZAK8</accession>
<evidence type="ECO:0000256" key="3">
    <source>
        <dbReference type="ARBA" id="ARBA00012759"/>
    </source>
</evidence>
<dbReference type="GO" id="GO:0004843">
    <property type="term" value="F:cysteine-type deubiquitinase activity"/>
    <property type="evidence" value="ECO:0007669"/>
    <property type="project" value="UniProtKB-EC"/>
</dbReference>
<keyword evidence="4" id="KW-0645">Protease</keyword>
<keyword evidence="11" id="KW-1185">Reference proteome</keyword>
<dbReference type="PANTHER" id="PTHR24006">
    <property type="entry name" value="UBIQUITIN CARBOXYL-TERMINAL HYDROLASE"/>
    <property type="match status" value="1"/>
</dbReference>
<evidence type="ECO:0000256" key="1">
    <source>
        <dbReference type="ARBA" id="ARBA00000707"/>
    </source>
</evidence>
<dbReference type="InterPro" id="IPR038765">
    <property type="entry name" value="Papain-like_cys_pep_sf"/>
</dbReference>
<dbReference type="OrthoDB" id="3891477at2759"/>
<dbReference type="GO" id="GO:0016579">
    <property type="term" value="P:protein deubiquitination"/>
    <property type="evidence" value="ECO:0007669"/>
    <property type="project" value="InterPro"/>
</dbReference>
<reference evidence="10 11" key="1">
    <citation type="submission" date="2017-05" db="EMBL/GenBank/DDBJ databases">
        <title>Draft genome sequence of Elsinoe australis.</title>
        <authorList>
            <person name="Cheng Q."/>
        </authorList>
    </citation>
    <scope>NUCLEOTIDE SEQUENCE [LARGE SCALE GENOMIC DNA]</scope>
    <source>
        <strain evidence="10 11">NL1</strain>
    </source>
</reference>
<dbReference type="GO" id="GO:0005829">
    <property type="term" value="C:cytosol"/>
    <property type="evidence" value="ECO:0007669"/>
    <property type="project" value="TreeGrafter"/>
</dbReference>
<feature type="compositionally biased region" description="Basic and acidic residues" evidence="8">
    <location>
        <begin position="72"/>
        <end position="81"/>
    </location>
</feature>
<proteinExistence type="inferred from homology"/>
<keyword evidence="5" id="KW-0833">Ubl conjugation pathway</keyword>
<dbReference type="STRING" id="40998.A0A2P7ZAK8"/>
<dbReference type="Proteomes" id="UP000243723">
    <property type="component" value="Unassembled WGS sequence"/>
</dbReference>
<evidence type="ECO:0000313" key="11">
    <source>
        <dbReference type="Proteomes" id="UP000243723"/>
    </source>
</evidence>
<dbReference type="AlphaFoldDB" id="A0A2P7ZAK8"/>
<dbReference type="InterPro" id="IPR028889">
    <property type="entry name" value="USP"/>
</dbReference>
<dbReference type="PANTHER" id="PTHR24006:SF758">
    <property type="entry name" value="UBIQUITIN CARBOXYL-TERMINAL HYDROLASE 36"/>
    <property type="match status" value="1"/>
</dbReference>
<dbReference type="EMBL" id="NHZQ01000251">
    <property type="protein sequence ID" value="PSK45252.1"/>
    <property type="molecule type" value="Genomic_DNA"/>
</dbReference>
<sequence length="242" mass="26662">MAVTRSQTRKLPAKKTPNEGQTRPELQARKPKQSPLKTPIARPLQTTTTPTMPSNVLPKPDIAAGPQQVSRQAEKTTRITEKAAPVRPESSGKKRAATDSDKSGNRVAKKSPRTAAPYISGTWPSSLGDPRRRGLQNPANWCYRRSVLQSLFSTPQFFNVLANHEPGTCPRNCVTCGLRTALRTYHSNSPQLGGHIRQLDERIHATGRKSDPRWTANGHTQEDAHDFLTYLLGTVEGVRGTT</sequence>
<dbReference type="InterPro" id="IPR001394">
    <property type="entry name" value="Peptidase_C19_UCH"/>
</dbReference>
<organism evidence="10 11">
    <name type="scientific">Elsinoe australis</name>
    <dbReference type="NCBI Taxonomy" id="40998"/>
    <lineage>
        <taxon>Eukaryota</taxon>
        <taxon>Fungi</taxon>
        <taxon>Dikarya</taxon>
        <taxon>Ascomycota</taxon>
        <taxon>Pezizomycotina</taxon>
        <taxon>Dothideomycetes</taxon>
        <taxon>Dothideomycetidae</taxon>
        <taxon>Myriangiales</taxon>
        <taxon>Elsinoaceae</taxon>
        <taxon>Elsinoe</taxon>
    </lineage>
</organism>
<dbReference type="EC" id="3.4.19.12" evidence="3"/>
<evidence type="ECO:0000256" key="8">
    <source>
        <dbReference type="SAM" id="MobiDB-lite"/>
    </source>
</evidence>
<evidence type="ECO:0000256" key="5">
    <source>
        <dbReference type="ARBA" id="ARBA00022786"/>
    </source>
</evidence>
<feature type="compositionally biased region" description="Basic and acidic residues" evidence="8">
    <location>
        <begin position="90"/>
        <end position="104"/>
    </location>
</feature>
<dbReference type="Gene3D" id="3.90.70.10">
    <property type="entry name" value="Cysteine proteinases"/>
    <property type="match status" value="1"/>
</dbReference>
<dbReference type="PROSITE" id="PS50235">
    <property type="entry name" value="USP_3"/>
    <property type="match status" value="1"/>
</dbReference>
<dbReference type="GO" id="GO:0005634">
    <property type="term" value="C:nucleus"/>
    <property type="evidence" value="ECO:0007669"/>
    <property type="project" value="TreeGrafter"/>
</dbReference>
<comment type="caution">
    <text evidence="10">The sequence shown here is derived from an EMBL/GenBank/DDBJ whole genome shotgun (WGS) entry which is preliminary data.</text>
</comment>
<evidence type="ECO:0000256" key="6">
    <source>
        <dbReference type="ARBA" id="ARBA00022801"/>
    </source>
</evidence>